<keyword evidence="1" id="KW-0732">Signal</keyword>
<organism evidence="2 3">
    <name type="scientific">Bambusicola thoracicus</name>
    <name type="common">Chinese bamboo-partridge</name>
    <name type="synonym">Perdix thoracica</name>
    <dbReference type="NCBI Taxonomy" id="9083"/>
    <lineage>
        <taxon>Eukaryota</taxon>
        <taxon>Metazoa</taxon>
        <taxon>Chordata</taxon>
        <taxon>Craniata</taxon>
        <taxon>Vertebrata</taxon>
        <taxon>Euteleostomi</taxon>
        <taxon>Archelosauria</taxon>
        <taxon>Archosauria</taxon>
        <taxon>Dinosauria</taxon>
        <taxon>Saurischia</taxon>
        <taxon>Theropoda</taxon>
        <taxon>Coelurosauria</taxon>
        <taxon>Aves</taxon>
        <taxon>Neognathae</taxon>
        <taxon>Galloanserae</taxon>
        <taxon>Galliformes</taxon>
        <taxon>Phasianidae</taxon>
        <taxon>Perdicinae</taxon>
        <taxon>Bambusicola</taxon>
    </lineage>
</organism>
<feature type="non-terminal residue" evidence="2">
    <location>
        <position position="32"/>
    </location>
</feature>
<sequence>MLCFVLMALTTLIIHCSGNRRSITTLLSACTT</sequence>
<feature type="signal peptide" evidence="1">
    <location>
        <begin position="1"/>
        <end position="18"/>
    </location>
</feature>
<accession>A0A2P4SQ82</accession>
<dbReference type="AlphaFoldDB" id="A0A2P4SQ82"/>
<evidence type="ECO:0000256" key="1">
    <source>
        <dbReference type="SAM" id="SignalP"/>
    </source>
</evidence>
<feature type="chain" id="PRO_5015131916" evidence="1">
    <location>
        <begin position="19"/>
        <end position="32"/>
    </location>
</feature>
<keyword evidence="3" id="KW-1185">Reference proteome</keyword>
<evidence type="ECO:0000313" key="3">
    <source>
        <dbReference type="Proteomes" id="UP000237246"/>
    </source>
</evidence>
<dbReference type="Proteomes" id="UP000237246">
    <property type="component" value="Unassembled WGS sequence"/>
</dbReference>
<protein>
    <submittedName>
        <fullName evidence="2">Uncharacterized protein</fullName>
    </submittedName>
</protein>
<evidence type="ECO:0000313" key="2">
    <source>
        <dbReference type="EMBL" id="POI26264.1"/>
    </source>
</evidence>
<dbReference type="EMBL" id="PPHD01029594">
    <property type="protein sequence ID" value="POI26264.1"/>
    <property type="molecule type" value="Genomic_DNA"/>
</dbReference>
<gene>
    <name evidence="2" type="ORF">CIB84_009987</name>
</gene>
<comment type="caution">
    <text evidence="2">The sequence shown here is derived from an EMBL/GenBank/DDBJ whole genome shotgun (WGS) entry which is preliminary data.</text>
</comment>
<name>A0A2P4SQ82_BAMTH</name>
<proteinExistence type="predicted"/>
<reference evidence="2 3" key="1">
    <citation type="submission" date="2018-01" db="EMBL/GenBank/DDBJ databases">
        <title>Comparison of the Chinese Bamboo Partridge and Red Junglefowl genome sequences highlights the importance of demography in genome evolution.</title>
        <authorList>
            <person name="Tiley G.P."/>
            <person name="Kimball R.T."/>
            <person name="Braun E.L."/>
            <person name="Burleigh J.G."/>
        </authorList>
    </citation>
    <scope>NUCLEOTIDE SEQUENCE [LARGE SCALE GENOMIC DNA]</scope>
    <source>
        <strain evidence="2">RTK389</strain>
        <tissue evidence="2">Blood</tissue>
    </source>
</reference>